<dbReference type="CDD" id="cd06261">
    <property type="entry name" value="TM_PBP2"/>
    <property type="match status" value="1"/>
</dbReference>
<feature type="transmembrane region" description="Helical" evidence="7">
    <location>
        <begin position="92"/>
        <end position="110"/>
    </location>
</feature>
<feature type="region of interest" description="Disordered" evidence="8">
    <location>
        <begin position="1"/>
        <end position="23"/>
    </location>
</feature>
<evidence type="ECO:0000256" key="7">
    <source>
        <dbReference type="RuleBase" id="RU363032"/>
    </source>
</evidence>
<comment type="subcellular location">
    <subcellularLocation>
        <location evidence="1 7">Cell membrane</location>
        <topology evidence="1 7">Multi-pass membrane protein</topology>
    </subcellularLocation>
</comment>
<feature type="region of interest" description="Disordered" evidence="8">
    <location>
        <begin position="384"/>
        <end position="405"/>
    </location>
</feature>
<evidence type="ECO:0000256" key="5">
    <source>
        <dbReference type="ARBA" id="ARBA00022989"/>
    </source>
</evidence>
<feature type="transmembrane region" description="Helical" evidence="7">
    <location>
        <begin position="292"/>
        <end position="315"/>
    </location>
</feature>
<evidence type="ECO:0000259" key="9">
    <source>
        <dbReference type="PROSITE" id="PS50928"/>
    </source>
</evidence>
<dbReference type="AlphaFoldDB" id="A0ABD5QY79"/>
<comment type="similarity">
    <text evidence="7">Belongs to the binding-protein-dependent transport system permease family.</text>
</comment>
<keyword evidence="5 7" id="KW-1133">Transmembrane helix</keyword>
<accession>A0ABD5QY79</accession>
<dbReference type="Proteomes" id="UP001596118">
    <property type="component" value="Unassembled WGS sequence"/>
</dbReference>
<feature type="domain" description="ABC transmembrane type-1" evidence="9">
    <location>
        <begin position="171"/>
        <end position="366"/>
    </location>
</feature>
<dbReference type="PROSITE" id="PS50928">
    <property type="entry name" value="ABC_TM1"/>
    <property type="match status" value="1"/>
</dbReference>
<dbReference type="Gene3D" id="1.10.3720.10">
    <property type="entry name" value="MetI-like"/>
    <property type="match status" value="1"/>
</dbReference>
<keyword evidence="6 7" id="KW-0472">Membrane</keyword>
<evidence type="ECO:0000256" key="3">
    <source>
        <dbReference type="ARBA" id="ARBA00022475"/>
    </source>
</evidence>
<dbReference type="InterPro" id="IPR035906">
    <property type="entry name" value="MetI-like_sf"/>
</dbReference>
<keyword evidence="3" id="KW-1003">Cell membrane</keyword>
<evidence type="ECO:0000256" key="2">
    <source>
        <dbReference type="ARBA" id="ARBA00022448"/>
    </source>
</evidence>
<dbReference type="InterPro" id="IPR025966">
    <property type="entry name" value="OppC_N"/>
</dbReference>
<evidence type="ECO:0000256" key="8">
    <source>
        <dbReference type="SAM" id="MobiDB-lite"/>
    </source>
</evidence>
<protein>
    <submittedName>
        <fullName evidence="10">ABC transporter permease</fullName>
    </submittedName>
</protein>
<dbReference type="PANTHER" id="PTHR43386:SF1">
    <property type="entry name" value="D,D-DIPEPTIDE TRANSPORT SYSTEM PERMEASE PROTEIN DDPC-RELATED"/>
    <property type="match status" value="1"/>
</dbReference>
<dbReference type="Pfam" id="PF00528">
    <property type="entry name" value="BPD_transp_1"/>
    <property type="match status" value="1"/>
</dbReference>
<evidence type="ECO:0000256" key="4">
    <source>
        <dbReference type="ARBA" id="ARBA00022692"/>
    </source>
</evidence>
<evidence type="ECO:0000313" key="10">
    <source>
        <dbReference type="EMBL" id="MFC5277645.1"/>
    </source>
</evidence>
<feature type="region of interest" description="Disordered" evidence="8">
    <location>
        <begin position="38"/>
        <end position="76"/>
    </location>
</feature>
<organism evidence="10 11">
    <name type="scientific">Halorubrum rubrum</name>
    <dbReference type="NCBI Taxonomy" id="1126240"/>
    <lineage>
        <taxon>Archaea</taxon>
        <taxon>Methanobacteriati</taxon>
        <taxon>Methanobacteriota</taxon>
        <taxon>Stenosarchaea group</taxon>
        <taxon>Halobacteria</taxon>
        <taxon>Halobacteriales</taxon>
        <taxon>Haloferacaceae</taxon>
        <taxon>Halorubrum</taxon>
    </lineage>
</organism>
<feature type="transmembrane region" description="Helical" evidence="7">
    <location>
        <begin position="207"/>
        <end position="228"/>
    </location>
</feature>
<name>A0ABD5QY79_9EURY</name>
<dbReference type="InterPro" id="IPR000515">
    <property type="entry name" value="MetI-like"/>
</dbReference>
<dbReference type="RefSeq" id="WP_256410696.1">
    <property type="nucleotide sequence ID" value="NZ_JANHDM010000002.1"/>
</dbReference>
<evidence type="ECO:0000256" key="1">
    <source>
        <dbReference type="ARBA" id="ARBA00004651"/>
    </source>
</evidence>
<dbReference type="EMBL" id="JBHSKY010000002">
    <property type="protein sequence ID" value="MFC5277645.1"/>
    <property type="molecule type" value="Genomic_DNA"/>
</dbReference>
<dbReference type="GO" id="GO:0005886">
    <property type="term" value="C:plasma membrane"/>
    <property type="evidence" value="ECO:0007669"/>
    <property type="project" value="UniProtKB-SubCell"/>
</dbReference>
<dbReference type="PANTHER" id="PTHR43386">
    <property type="entry name" value="OLIGOPEPTIDE TRANSPORT SYSTEM PERMEASE PROTEIN APPC"/>
    <property type="match status" value="1"/>
</dbReference>
<feature type="transmembrane region" description="Helical" evidence="7">
    <location>
        <begin position="173"/>
        <end position="195"/>
    </location>
</feature>
<sequence length="405" mass="42913">MTENGERGTGSDGSRARGRTAERGRIRVVGFDADRVRDRDPLSEWSETDGATGEGRGATGEGDDGESAERATNGAAAGRWRRGLRRFRRDRSAMVALSVVVAMALVSLLARPVEVFGVVVQPFALAPYDPTTILYLSVDPSVSPYDPPSARFPMGVDGAGRDLFSRVLVGGRYSISIGFVVVGLTAAFGLVYGAVSGYYGGTVDEVMMRIVDVVFAFPGLVLALVVVATLGGGYWQLVCAFSLFGWAGYARLVRGEVLSIAERDYVLAARAIGARDRGVIRRHVAPNALSPLVVLASLNVGNVVIGVAALGFLGLGMDPSTAEWGTMLDATRETLIQGPGGEIPWWATVYPGAAIFVFVLAMNVIGDGINDALDARRIGVDRGGRGDRGDLRDDGENRESRGDEP</sequence>
<comment type="caution">
    <text evidence="10">The sequence shown here is derived from an EMBL/GenBank/DDBJ whole genome shotgun (WGS) entry which is preliminary data.</text>
</comment>
<dbReference type="InterPro" id="IPR050366">
    <property type="entry name" value="BP-dependent_transpt_permease"/>
</dbReference>
<keyword evidence="2 7" id="KW-0813">Transport</keyword>
<feature type="transmembrane region" description="Helical" evidence="7">
    <location>
        <begin position="343"/>
        <end position="366"/>
    </location>
</feature>
<dbReference type="Pfam" id="PF12911">
    <property type="entry name" value="OppC_N"/>
    <property type="match status" value="1"/>
</dbReference>
<evidence type="ECO:0000256" key="6">
    <source>
        <dbReference type="ARBA" id="ARBA00023136"/>
    </source>
</evidence>
<reference evidence="10 11" key="1">
    <citation type="journal article" date="2019" name="Int. J. Syst. Evol. Microbiol.">
        <title>The Global Catalogue of Microorganisms (GCM) 10K type strain sequencing project: providing services to taxonomists for standard genome sequencing and annotation.</title>
        <authorList>
            <consortium name="The Broad Institute Genomics Platform"/>
            <consortium name="The Broad Institute Genome Sequencing Center for Infectious Disease"/>
            <person name="Wu L."/>
            <person name="Ma J."/>
        </authorList>
    </citation>
    <scope>NUCLEOTIDE SEQUENCE [LARGE SCALE GENOMIC DNA]</scope>
    <source>
        <strain evidence="10 11">CGMCC 1.12124</strain>
    </source>
</reference>
<evidence type="ECO:0000313" key="11">
    <source>
        <dbReference type="Proteomes" id="UP001596118"/>
    </source>
</evidence>
<keyword evidence="4 7" id="KW-0812">Transmembrane</keyword>
<proteinExistence type="inferred from homology"/>
<dbReference type="SUPFAM" id="SSF161098">
    <property type="entry name" value="MetI-like"/>
    <property type="match status" value="1"/>
</dbReference>
<gene>
    <name evidence="10" type="ORF">ACFPM1_02505</name>
</gene>
<feature type="transmembrane region" description="Helical" evidence="7">
    <location>
        <begin position="234"/>
        <end position="253"/>
    </location>
</feature>
<keyword evidence="11" id="KW-1185">Reference proteome</keyword>